<dbReference type="RefSeq" id="WP_211319722.1">
    <property type="nucleotide sequence ID" value="NZ_QGDQ01000028.1"/>
</dbReference>
<feature type="compositionally biased region" description="Low complexity" evidence="8">
    <location>
        <begin position="281"/>
        <end position="294"/>
    </location>
</feature>
<keyword evidence="11" id="KW-1185">Reference proteome</keyword>
<dbReference type="GO" id="GO:0031460">
    <property type="term" value="P:glycine betaine transport"/>
    <property type="evidence" value="ECO:0007669"/>
    <property type="project" value="TreeGrafter"/>
</dbReference>
<keyword evidence="4 7" id="KW-0812">Transmembrane</keyword>
<evidence type="ECO:0000256" key="3">
    <source>
        <dbReference type="ARBA" id="ARBA00022475"/>
    </source>
</evidence>
<dbReference type="GO" id="GO:0015871">
    <property type="term" value="P:choline transport"/>
    <property type="evidence" value="ECO:0007669"/>
    <property type="project" value="TreeGrafter"/>
</dbReference>
<feature type="transmembrane region" description="Helical" evidence="7">
    <location>
        <begin position="134"/>
        <end position="162"/>
    </location>
</feature>
<dbReference type="InterPro" id="IPR000515">
    <property type="entry name" value="MetI-like"/>
</dbReference>
<sequence>MPEIDIGTPVANAVDWLTENFEPLFDAIHAVMEFFTNVVLYLLTAPAPFVVIAVFTALAFWARKWGFAAFTLLAFLLVDAMGLWIAAMQSLAIVLVATVLAVAVSIPVGVWAARSDRASSVVRPVLDFMQTLPVFVYLIPAVFFFGIGAVPAGVATLVFAIAPGVRLTELGIRTVDAETVEAAHAFGAKPWQILREVQLPLAMPSIMAGVNQVLMLALSMVVIAGMVGAGGLGAEVMRGISNLDVGTGFQGGVAVVILAIFLDRLTSAFAAKKRRRKRRAPAGPTATTTPGTAAQPERDLAAV</sequence>
<evidence type="ECO:0000313" key="11">
    <source>
        <dbReference type="Proteomes" id="UP000245469"/>
    </source>
</evidence>
<evidence type="ECO:0000256" key="5">
    <source>
        <dbReference type="ARBA" id="ARBA00022989"/>
    </source>
</evidence>
<comment type="similarity">
    <text evidence="7">Belongs to the binding-protein-dependent transport system permease family.</text>
</comment>
<evidence type="ECO:0000259" key="9">
    <source>
        <dbReference type="PROSITE" id="PS50928"/>
    </source>
</evidence>
<evidence type="ECO:0000313" key="10">
    <source>
        <dbReference type="EMBL" id="PWJ48816.1"/>
    </source>
</evidence>
<dbReference type="EMBL" id="QGDQ01000028">
    <property type="protein sequence ID" value="PWJ48816.1"/>
    <property type="molecule type" value="Genomic_DNA"/>
</dbReference>
<feature type="region of interest" description="Disordered" evidence="8">
    <location>
        <begin position="273"/>
        <end position="303"/>
    </location>
</feature>
<organism evidence="10 11">
    <name type="scientific">Quadrisphaera granulorum</name>
    <dbReference type="NCBI Taxonomy" id="317664"/>
    <lineage>
        <taxon>Bacteria</taxon>
        <taxon>Bacillati</taxon>
        <taxon>Actinomycetota</taxon>
        <taxon>Actinomycetes</taxon>
        <taxon>Kineosporiales</taxon>
        <taxon>Kineosporiaceae</taxon>
        <taxon>Quadrisphaera</taxon>
    </lineage>
</organism>
<feature type="transmembrane region" description="Helical" evidence="7">
    <location>
        <begin position="213"/>
        <end position="232"/>
    </location>
</feature>
<feature type="transmembrane region" description="Helical" evidence="7">
    <location>
        <begin position="252"/>
        <end position="271"/>
    </location>
</feature>
<evidence type="ECO:0000256" key="8">
    <source>
        <dbReference type="SAM" id="MobiDB-lite"/>
    </source>
</evidence>
<dbReference type="GO" id="GO:0043190">
    <property type="term" value="C:ATP-binding cassette (ABC) transporter complex"/>
    <property type="evidence" value="ECO:0007669"/>
    <property type="project" value="TreeGrafter"/>
</dbReference>
<dbReference type="SUPFAM" id="SSF161098">
    <property type="entry name" value="MetI-like"/>
    <property type="match status" value="1"/>
</dbReference>
<feature type="domain" description="ABC transmembrane type-1" evidence="9">
    <location>
        <begin position="87"/>
        <end position="266"/>
    </location>
</feature>
<dbReference type="PROSITE" id="PS50928">
    <property type="entry name" value="ABC_TM1"/>
    <property type="match status" value="1"/>
</dbReference>
<evidence type="ECO:0000256" key="4">
    <source>
        <dbReference type="ARBA" id="ARBA00022692"/>
    </source>
</evidence>
<proteinExistence type="inferred from homology"/>
<dbReference type="Pfam" id="PF00528">
    <property type="entry name" value="BPD_transp_1"/>
    <property type="match status" value="1"/>
</dbReference>
<dbReference type="GO" id="GO:0005275">
    <property type="term" value="F:amine transmembrane transporter activity"/>
    <property type="evidence" value="ECO:0007669"/>
    <property type="project" value="TreeGrafter"/>
</dbReference>
<comment type="subcellular location">
    <subcellularLocation>
        <location evidence="7">Cell membrane</location>
        <topology evidence="7">Multi-pass membrane protein</topology>
    </subcellularLocation>
    <subcellularLocation>
        <location evidence="1">Membrane</location>
        <topology evidence="1">Multi-pass membrane protein</topology>
    </subcellularLocation>
</comment>
<dbReference type="PANTHER" id="PTHR47737">
    <property type="entry name" value="GLYCINE BETAINE/PROLINE BETAINE TRANSPORT SYSTEM PERMEASE PROTEIN PROW"/>
    <property type="match status" value="1"/>
</dbReference>
<dbReference type="CDD" id="cd06261">
    <property type="entry name" value="TM_PBP2"/>
    <property type="match status" value="1"/>
</dbReference>
<feature type="transmembrane region" description="Helical" evidence="7">
    <location>
        <begin position="93"/>
        <end position="114"/>
    </location>
</feature>
<keyword evidence="3" id="KW-1003">Cell membrane</keyword>
<keyword evidence="5 7" id="KW-1133">Transmembrane helix</keyword>
<dbReference type="PANTHER" id="PTHR47737:SF1">
    <property type="entry name" value="GLYCINE BETAINE_PROLINE BETAINE TRANSPORT SYSTEM PERMEASE PROTEIN PROW"/>
    <property type="match status" value="1"/>
</dbReference>
<dbReference type="FunFam" id="1.10.3720.10:FF:000001">
    <property type="entry name" value="Glycine betaine ABC transporter, permease"/>
    <property type="match status" value="1"/>
</dbReference>
<dbReference type="AlphaFoldDB" id="A0A315ZTC7"/>
<gene>
    <name evidence="10" type="ORF">BXY45_12818</name>
</gene>
<keyword evidence="6 7" id="KW-0472">Membrane</keyword>
<reference evidence="10 11" key="1">
    <citation type="submission" date="2018-03" db="EMBL/GenBank/DDBJ databases">
        <title>Genomic Encyclopedia of Archaeal and Bacterial Type Strains, Phase II (KMG-II): from individual species to whole genera.</title>
        <authorList>
            <person name="Goeker M."/>
        </authorList>
    </citation>
    <scope>NUCLEOTIDE SEQUENCE [LARGE SCALE GENOMIC DNA]</scope>
    <source>
        <strain evidence="10 11">DSM 44889</strain>
    </source>
</reference>
<feature type="transmembrane region" description="Helical" evidence="7">
    <location>
        <begin position="67"/>
        <end position="86"/>
    </location>
</feature>
<feature type="transmembrane region" description="Helical" evidence="7">
    <location>
        <begin position="38"/>
        <end position="61"/>
    </location>
</feature>
<dbReference type="InterPro" id="IPR035906">
    <property type="entry name" value="MetI-like_sf"/>
</dbReference>
<protein>
    <submittedName>
        <fullName evidence="10">Glycine betaine/proline transport system permease protein</fullName>
    </submittedName>
</protein>
<dbReference type="Gene3D" id="1.10.3720.10">
    <property type="entry name" value="MetI-like"/>
    <property type="match status" value="1"/>
</dbReference>
<evidence type="ECO:0000256" key="2">
    <source>
        <dbReference type="ARBA" id="ARBA00022448"/>
    </source>
</evidence>
<evidence type="ECO:0000256" key="7">
    <source>
        <dbReference type="RuleBase" id="RU363032"/>
    </source>
</evidence>
<name>A0A315ZTC7_9ACTN</name>
<evidence type="ECO:0000256" key="1">
    <source>
        <dbReference type="ARBA" id="ARBA00004141"/>
    </source>
</evidence>
<dbReference type="GO" id="GO:0015226">
    <property type="term" value="F:carnitine transmembrane transporter activity"/>
    <property type="evidence" value="ECO:0007669"/>
    <property type="project" value="TreeGrafter"/>
</dbReference>
<evidence type="ECO:0000256" key="6">
    <source>
        <dbReference type="ARBA" id="ARBA00023136"/>
    </source>
</evidence>
<comment type="caution">
    <text evidence="10">The sequence shown here is derived from an EMBL/GenBank/DDBJ whole genome shotgun (WGS) entry which is preliminary data.</text>
</comment>
<keyword evidence="2 7" id="KW-0813">Transport</keyword>
<accession>A0A315ZTC7</accession>
<dbReference type="Proteomes" id="UP000245469">
    <property type="component" value="Unassembled WGS sequence"/>
</dbReference>